<organism evidence="1 2">
    <name type="scientific">Cajanus cajan</name>
    <name type="common">Pigeon pea</name>
    <name type="synonym">Cajanus indicus</name>
    <dbReference type="NCBI Taxonomy" id="3821"/>
    <lineage>
        <taxon>Eukaryota</taxon>
        <taxon>Viridiplantae</taxon>
        <taxon>Streptophyta</taxon>
        <taxon>Embryophyta</taxon>
        <taxon>Tracheophyta</taxon>
        <taxon>Spermatophyta</taxon>
        <taxon>Magnoliopsida</taxon>
        <taxon>eudicotyledons</taxon>
        <taxon>Gunneridae</taxon>
        <taxon>Pentapetalae</taxon>
        <taxon>rosids</taxon>
        <taxon>fabids</taxon>
        <taxon>Fabales</taxon>
        <taxon>Fabaceae</taxon>
        <taxon>Papilionoideae</taxon>
        <taxon>50 kb inversion clade</taxon>
        <taxon>NPAAA clade</taxon>
        <taxon>indigoferoid/millettioid clade</taxon>
        <taxon>Phaseoleae</taxon>
        <taxon>Cajanus</taxon>
    </lineage>
</organism>
<sequence>MRTYLRAQSLMEVMGNESIPTSLLDNQTIVQVRFHTNEAAKEGRALSIIQGEVHNDIFIRILNLNTTKEDWEKLKEEFQCNERTRRSSNTMK</sequence>
<dbReference type="Proteomes" id="UP000075243">
    <property type="component" value="Chromosome 2"/>
</dbReference>
<dbReference type="Pfam" id="PF14223">
    <property type="entry name" value="Retrotran_gag_2"/>
    <property type="match status" value="1"/>
</dbReference>
<accession>A0A151TYU4</accession>
<dbReference type="AlphaFoldDB" id="A0A151TYU4"/>
<proteinExistence type="predicted"/>
<evidence type="ECO:0000313" key="2">
    <source>
        <dbReference type="Proteomes" id="UP000075243"/>
    </source>
</evidence>
<dbReference type="STRING" id="3821.A0A151TYU4"/>
<dbReference type="Gramene" id="C.cajan_04620.t">
    <property type="protein sequence ID" value="C.cajan_04620.t.cds1"/>
    <property type="gene ID" value="C.cajan_04620"/>
</dbReference>
<gene>
    <name evidence="1" type="ORF">KK1_004738</name>
</gene>
<dbReference type="EMBL" id="CM003604">
    <property type="protein sequence ID" value="KYP72154.1"/>
    <property type="molecule type" value="Genomic_DNA"/>
</dbReference>
<evidence type="ECO:0008006" key="3">
    <source>
        <dbReference type="Google" id="ProtNLM"/>
    </source>
</evidence>
<reference evidence="1 2" key="1">
    <citation type="journal article" date="2012" name="Nat. Biotechnol.">
        <title>Draft genome sequence of pigeonpea (Cajanus cajan), an orphan legume crop of resource-poor farmers.</title>
        <authorList>
            <person name="Varshney R.K."/>
            <person name="Chen W."/>
            <person name="Li Y."/>
            <person name="Bharti A.K."/>
            <person name="Saxena R.K."/>
            <person name="Schlueter J.A."/>
            <person name="Donoghue M.T."/>
            <person name="Azam S."/>
            <person name="Fan G."/>
            <person name="Whaley A.M."/>
            <person name="Farmer A.D."/>
            <person name="Sheridan J."/>
            <person name="Iwata A."/>
            <person name="Tuteja R."/>
            <person name="Penmetsa R.V."/>
            <person name="Wu W."/>
            <person name="Upadhyaya H.D."/>
            <person name="Yang S.P."/>
            <person name="Shah T."/>
            <person name="Saxena K.B."/>
            <person name="Michael T."/>
            <person name="McCombie W.R."/>
            <person name="Yang B."/>
            <person name="Zhang G."/>
            <person name="Yang H."/>
            <person name="Wang J."/>
            <person name="Spillane C."/>
            <person name="Cook D.R."/>
            <person name="May G.D."/>
            <person name="Xu X."/>
            <person name="Jackson S.A."/>
        </authorList>
    </citation>
    <scope>NUCLEOTIDE SEQUENCE [LARGE SCALE GENOMIC DNA]</scope>
    <source>
        <strain evidence="2">cv. Asha</strain>
    </source>
</reference>
<name>A0A151TYU4_CAJCA</name>
<evidence type="ECO:0000313" key="1">
    <source>
        <dbReference type="EMBL" id="KYP72154.1"/>
    </source>
</evidence>
<keyword evidence="2" id="KW-1185">Reference proteome</keyword>
<protein>
    <recommendedName>
        <fullName evidence="3">Retrovirus-related Pol polyprotein from transposon TNT 1-94</fullName>
    </recommendedName>
</protein>